<evidence type="ECO:0000256" key="1">
    <source>
        <dbReference type="SAM" id="MobiDB-lite"/>
    </source>
</evidence>
<reference evidence="2 3" key="1">
    <citation type="submission" date="2016-10" db="EMBL/GenBank/DDBJ databases">
        <authorList>
            <person name="de Groot N.N."/>
        </authorList>
    </citation>
    <scope>NUCLEOTIDE SEQUENCE [LARGE SCALE GENOMIC DNA]</scope>
    <source>
        <strain evidence="2 3">DSM 26656</strain>
    </source>
</reference>
<evidence type="ECO:0008006" key="4">
    <source>
        <dbReference type="Google" id="ProtNLM"/>
    </source>
</evidence>
<accession>A0A1H6BUS4</accession>
<dbReference type="Proteomes" id="UP000236743">
    <property type="component" value="Unassembled WGS sequence"/>
</dbReference>
<dbReference type="AlphaFoldDB" id="A0A1H6BUS4"/>
<evidence type="ECO:0000313" key="2">
    <source>
        <dbReference type="EMBL" id="SEG64413.1"/>
    </source>
</evidence>
<gene>
    <name evidence="2" type="ORF">SAMN04488115_10893</name>
</gene>
<organism evidence="2 3">
    <name type="scientific">Bosea lathyri</name>
    <dbReference type="NCBI Taxonomy" id="1036778"/>
    <lineage>
        <taxon>Bacteria</taxon>
        <taxon>Pseudomonadati</taxon>
        <taxon>Pseudomonadota</taxon>
        <taxon>Alphaproteobacteria</taxon>
        <taxon>Hyphomicrobiales</taxon>
        <taxon>Boseaceae</taxon>
        <taxon>Bosea</taxon>
    </lineage>
</organism>
<keyword evidence="3" id="KW-1185">Reference proteome</keyword>
<evidence type="ECO:0000313" key="3">
    <source>
        <dbReference type="Proteomes" id="UP000236743"/>
    </source>
</evidence>
<protein>
    <recommendedName>
        <fullName evidence="4">DnaA protein helix-turn-helix</fullName>
    </recommendedName>
</protein>
<dbReference type="EMBL" id="FNUY01000008">
    <property type="protein sequence ID" value="SEG64413.1"/>
    <property type="molecule type" value="Genomic_DNA"/>
</dbReference>
<sequence length="97" mass="11208">MGLQVNARLQHEIALMAARFRVEPEDIVGRSRLRMAGKARRAVWSRLVTRYPGGAFGIAALAQMFDRTPEAIRRGIEHHRSKRKYWKRPKTRKGKPS</sequence>
<proteinExistence type="predicted"/>
<feature type="region of interest" description="Disordered" evidence="1">
    <location>
        <begin position="76"/>
        <end position="97"/>
    </location>
</feature>
<name>A0A1H6BUS4_9HYPH</name>